<accession>A0A175WG48</accession>
<gene>
    <name evidence="1" type="ORF">MMYC01_201077</name>
</gene>
<keyword evidence="2" id="KW-1185">Reference proteome</keyword>
<sequence length="247" mass="27721">MENRVPLRPSSGSLPDHCFWGCDACNAETCAICRSRRCLLCVFLNADGAEIQTVGGKNLLPDRFEPAGWRCCCGGEHFLEPDGGHGPDTHLRVRDAAIIGSSYDIRHICQREEHNHHPCFICRVVNRYGEPIGWVGDGGPFLPNGPLSNHLSWCEENIQFIHRAAALHYPLVLDANLKWCWSEYDEAIASHYRIGSAIDQAKRLRIVEAENDLAEVEKTVKNIVAWATGLWNAVLTIKQRRLTALLR</sequence>
<organism evidence="1 2">
    <name type="scientific">Madurella mycetomatis</name>
    <dbReference type="NCBI Taxonomy" id="100816"/>
    <lineage>
        <taxon>Eukaryota</taxon>
        <taxon>Fungi</taxon>
        <taxon>Dikarya</taxon>
        <taxon>Ascomycota</taxon>
        <taxon>Pezizomycotina</taxon>
        <taxon>Sordariomycetes</taxon>
        <taxon>Sordariomycetidae</taxon>
        <taxon>Sordariales</taxon>
        <taxon>Sordariales incertae sedis</taxon>
        <taxon>Madurella</taxon>
    </lineage>
</organism>
<dbReference type="OrthoDB" id="4584032at2759"/>
<dbReference type="AlphaFoldDB" id="A0A175WG48"/>
<dbReference type="Proteomes" id="UP000078237">
    <property type="component" value="Unassembled WGS sequence"/>
</dbReference>
<protein>
    <submittedName>
        <fullName evidence="1">Uncharacterized protein</fullName>
    </submittedName>
</protein>
<comment type="caution">
    <text evidence="1">The sequence shown here is derived from an EMBL/GenBank/DDBJ whole genome shotgun (WGS) entry which is preliminary data.</text>
</comment>
<reference evidence="1 2" key="1">
    <citation type="journal article" date="2016" name="Genome Announc.">
        <title>Genome Sequence of Madurella mycetomatis mm55, Isolated from a Human Mycetoma Case in Sudan.</title>
        <authorList>
            <person name="Smit S."/>
            <person name="Derks M.F."/>
            <person name="Bervoets S."/>
            <person name="Fahal A."/>
            <person name="van Leeuwen W."/>
            <person name="van Belkum A."/>
            <person name="van de Sande W.W."/>
        </authorList>
    </citation>
    <scope>NUCLEOTIDE SEQUENCE [LARGE SCALE GENOMIC DNA]</scope>
    <source>
        <strain evidence="2">mm55</strain>
    </source>
</reference>
<proteinExistence type="predicted"/>
<evidence type="ECO:0000313" key="2">
    <source>
        <dbReference type="Proteomes" id="UP000078237"/>
    </source>
</evidence>
<dbReference type="EMBL" id="LCTW02000010">
    <property type="protein sequence ID" value="KXX82646.1"/>
    <property type="molecule type" value="Genomic_DNA"/>
</dbReference>
<dbReference type="VEuPathDB" id="FungiDB:MMYC01_201077"/>
<name>A0A175WG48_9PEZI</name>
<evidence type="ECO:0000313" key="1">
    <source>
        <dbReference type="EMBL" id="KXX82646.1"/>
    </source>
</evidence>